<dbReference type="Proteomes" id="UP000537718">
    <property type="component" value="Unassembled WGS sequence"/>
</dbReference>
<dbReference type="Gene3D" id="1.10.443.10">
    <property type="entry name" value="Intergrase catalytic core"/>
    <property type="match status" value="1"/>
</dbReference>
<feature type="domain" description="Tyr recombinase" evidence="2">
    <location>
        <begin position="26"/>
        <end position="209"/>
    </location>
</feature>
<reference evidence="3 4" key="1">
    <citation type="submission" date="2020-08" db="EMBL/GenBank/DDBJ databases">
        <title>Genomic Encyclopedia of Type Strains, Phase IV (KMG-V): Genome sequencing to study the core and pangenomes of soil and plant-associated prokaryotes.</title>
        <authorList>
            <person name="Whitman W."/>
        </authorList>
    </citation>
    <scope>NUCLEOTIDE SEQUENCE [LARGE SCALE GENOMIC DNA]</scope>
    <source>
        <strain evidence="3 4">MP7CTX6</strain>
    </source>
</reference>
<dbReference type="RefSeq" id="WP_183866169.1">
    <property type="nucleotide sequence ID" value="NZ_JACHCF010000002.1"/>
</dbReference>
<evidence type="ECO:0000256" key="1">
    <source>
        <dbReference type="ARBA" id="ARBA00023172"/>
    </source>
</evidence>
<dbReference type="GO" id="GO:0015074">
    <property type="term" value="P:DNA integration"/>
    <property type="evidence" value="ECO:0007669"/>
    <property type="project" value="InterPro"/>
</dbReference>
<accession>A0A7W9DII1</accession>
<organism evidence="3 4">
    <name type="scientific">Pedobacter cryoconitis</name>
    <dbReference type="NCBI Taxonomy" id="188932"/>
    <lineage>
        <taxon>Bacteria</taxon>
        <taxon>Pseudomonadati</taxon>
        <taxon>Bacteroidota</taxon>
        <taxon>Sphingobacteriia</taxon>
        <taxon>Sphingobacteriales</taxon>
        <taxon>Sphingobacteriaceae</taxon>
        <taxon>Pedobacter</taxon>
    </lineage>
</organism>
<dbReference type="EMBL" id="JACHCF010000002">
    <property type="protein sequence ID" value="MBB5620136.1"/>
    <property type="molecule type" value="Genomic_DNA"/>
</dbReference>
<evidence type="ECO:0000313" key="4">
    <source>
        <dbReference type="Proteomes" id="UP000537718"/>
    </source>
</evidence>
<dbReference type="CDD" id="cd00397">
    <property type="entry name" value="DNA_BRE_C"/>
    <property type="match status" value="1"/>
</dbReference>
<keyword evidence="1" id="KW-0233">DNA recombination</keyword>
<dbReference type="GO" id="GO:0003677">
    <property type="term" value="F:DNA binding"/>
    <property type="evidence" value="ECO:0007669"/>
    <property type="project" value="InterPro"/>
</dbReference>
<dbReference type="InterPro" id="IPR013762">
    <property type="entry name" value="Integrase-like_cat_sf"/>
</dbReference>
<sequence>MVMPKYNPAAGISLKGSIRTVPHDLLEKQELEALYKSYAVKDDRSQRNKVILSLLVYQGLTSQELHQLKVEHVRLKEGKVYVPATGNSNSRMLKLEALQIMELYEYIHITRSKIFANRIAERSGRKPKTMKPAEQTSQLFISMNGCENIKNSLYHLNQALRRLNPKYKNAVQFRQSVITEWLKEKDLRTVQYMAWHKYVSSTECYQTSNLKEALNKHHPLK</sequence>
<proteinExistence type="predicted"/>
<dbReference type="InterPro" id="IPR011010">
    <property type="entry name" value="DNA_brk_join_enz"/>
</dbReference>
<dbReference type="AlphaFoldDB" id="A0A7W9DII1"/>
<dbReference type="InterPro" id="IPR002104">
    <property type="entry name" value="Integrase_catalytic"/>
</dbReference>
<name>A0A7W9DII1_9SPHI</name>
<dbReference type="Pfam" id="PF00589">
    <property type="entry name" value="Phage_integrase"/>
    <property type="match status" value="1"/>
</dbReference>
<dbReference type="GO" id="GO:0006310">
    <property type="term" value="P:DNA recombination"/>
    <property type="evidence" value="ECO:0007669"/>
    <property type="project" value="UniProtKB-KW"/>
</dbReference>
<evidence type="ECO:0000259" key="2">
    <source>
        <dbReference type="Pfam" id="PF00589"/>
    </source>
</evidence>
<dbReference type="SUPFAM" id="SSF56349">
    <property type="entry name" value="DNA breaking-rejoining enzymes"/>
    <property type="match status" value="1"/>
</dbReference>
<comment type="caution">
    <text evidence="3">The sequence shown here is derived from an EMBL/GenBank/DDBJ whole genome shotgun (WGS) entry which is preliminary data.</text>
</comment>
<gene>
    <name evidence="3" type="ORF">HDE69_001174</name>
</gene>
<evidence type="ECO:0000313" key="3">
    <source>
        <dbReference type="EMBL" id="MBB5620136.1"/>
    </source>
</evidence>
<protein>
    <submittedName>
        <fullName evidence="3">Integrase/recombinase XerD</fullName>
    </submittedName>
</protein>